<dbReference type="EMBL" id="JANJYI010000003">
    <property type="protein sequence ID" value="KAK2656430.1"/>
    <property type="molecule type" value="Genomic_DNA"/>
</dbReference>
<feature type="region of interest" description="Disordered" evidence="7">
    <location>
        <begin position="360"/>
        <end position="379"/>
    </location>
</feature>
<evidence type="ECO:0000313" key="9">
    <source>
        <dbReference type="EMBL" id="KAK2656430.1"/>
    </source>
</evidence>
<proteinExistence type="predicted"/>
<dbReference type="PANTHER" id="PTHR46481:SF10">
    <property type="entry name" value="ZINC FINGER BED DOMAIN-CONTAINING PROTEIN 39"/>
    <property type="match status" value="1"/>
</dbReference>
<keyword evidence="2" id="KW-0479">Metal-binding</keyword>
<feature type="domain" description="C2H2-type" evidence="8">
    <location>
        <begin position="8"/>
        <end position="28"/>
    </location>
</feature>
<keyword evidence="3" id="KW-0863">Zinc-finger</keyword>
<evidence type="ECO:0000256" key="7">
    <source>
        <dbReference type="SAM" id="MobiDB-lite"/>
    </source>
</evidence>
<evidence type="ECO:0000256" key="1">
    <source>
        <dbReference type="ARBA" id="ARBA00004123"/>
    </source>
</evidence>
<dbReference type="SUPFAM" id="SSF53098">
    <property type="entry name" value="Ribonuclease H-like"/>
    <property type="match status" value="1"/>
</dbReference>
<evidence type="ECO:0000256" key="3">
    <source>
        <dbReference type="ARBA" id="ARBA00022771"/>
    </source>
</evidence>
<dbReference type="InterPro" id="IPR052035">
    <property type="entry name" value="ZnF_BED_domain_contain"/>
</dbReference>
<dbReference type="InterPro" id="IPR012337">
    <property type="entry name" value="RNaseH-like_sf"/>
</dbReference>
<reference evidence="9" key="1">
    <citation type="journal article" date="2023" name="Plant J.">
        <title>Genome sequences and population genomics provide insights into the demographic history, inbreeding, and mutation load of two 'living fossil' tree species of Dipteronia.</title>
        <authorList>
            <person name="Feng Y."/>
            <person name="Comes H.P."/>
            <person name="Chen J."/>
            <person name="Zhu S."/>
            <person name="Lu R."/>
            <person name="Zhang X."/>
            <person name="Li P."/>
            <person name="Qiu J."/>
            <person name="Olsen K.M."/>
            <person name="Qiu Y."/>
        </authorList>
    </citation>
    <scope>NUCLEOTIDE SEQUENCE</scope>
    <source>
        <strain evidence="9">KIB01</strain>
    </source>
</reference>
<name>A0AAD9XBG7_9ROSI</name>
<dbReference type="PROSITE" id="PS00028">
    <property type="entry name" value="ZINC_FINGER_C2H2_1"/>
    <property type="match status" value="1"/>
</dbReference>
<keyword evidence="4" id="KW-0862">Zinc</keyword>
<protein>
    <recommendedName>
        <fullName evidence="8">C2H2-type domain-containing protein</fullName>
    </recommendedName>
</protein>
<comment type="subcellular location">
    <subcellularLocation>
        <location evidence="1">Nucleus</location>
    </subcellularLocation>
</comment>
<dbReference type="Pfam" id="PF14372">
    <property type="entry name" value="hAT-like_RNase-H"/>
    <property type="match status" value="1"/>
</dbReference>
<keyword evidence="5" id="KW-0238">DNA-binding</keyword>
<dbReference type="Proteomes" id="UP001280121">
    <property type="component" value="Unassembled WGS sequence"/>
</dbReference>
<sequence>MFGPRAKCKFCHKDYATSTKRTGHLRRHMYKCMSADGQVDTTTQTQLQRHPYGSVTSWQFDAMHARGCLARYISQTDQPISIETYEITHRILSITLDNASADTSSIALFVAKNIPQDGGYFFHQRCACHIINLVVQTGLKQVSDQIDRIRDVISWICSFNPRFSEFKRYCKLNGLKPQRFQTDMPVRWNSIYLMLENCLEYDTTITYFYNMKLTETGHPEAKTLTTDDWYVTKIFVQFLKIFYNGTVTLSGVYYPTSSQVIHQIVEMSEVLNNYREDEHLGAAVVAMETKLKKYWANIPLLYTLSVIVDPRVKLSGLEALLEFIGINLSIDYSEQITDIRTKLFEIFHIYESRFGNIDIPQSTQPETEPKQTSWSLLKR</sequence>
<evidence type="ECO:0000259" key="8">
    <source>
        <dbReference type="PROSITE" id="PS00028"/>
    </source>
</evidence>
<dbReference type="AlphaFoldDB" id="A0AAD9XBG7"/>
<accession>A0AAD9XBG7</accession>
<evidence type="ECO:0000256" key="2">
    <source>
        <dbReference type="ARBA" id="ARBA00022723"/>
    </source>
</evidence>
<dbReference type="PANTHER" id="PTHR46481">
    <property type="entry name" value="ZINC FINGER BED DOMAIN-CONTAINING PROTEIN 4"/>
    <property type="match status" value="1"/>
</dbReference>
<evidence type="ECO:0000256" key="4">
    <source>
        <dbReference type="ARBA" id="ARBA00022833"/>
    </source>
</evidence>
<gene>
    <name evidence="9" type="ORF">Ddye_009482</name>
</gene>
<comment type="caution">
    <text evidence="9">The sequence shown here is derived from an EMBL/GenBank/DDBJ whole genome shotgun (WGS) entry which is preliminary data.</text>
</comment>
<organism evidence="9 10">
    <name type="scientific">Dipteronia dyeriana</name>
    <dbReference type="NCBI Taxonomy" id="168575"/>
    <lineage>
        <taxon>Eukaryota</taxon>
        <taxon>Viridiplantae</taxon>
        <taxon>Streptophyta</taxon>
        <taxon>Embryophyta</taxon>
        <taxon>Tracheophyta</taxon>
        <taxon>Spermatophyta</taxon>
        <taxon>Magnoliopsida</taxon>
        <taxon>eudicotyledons</taxon>
        <taxon>Gunneridae</taxon>
        <taxon>Pentapetalae</taxon>
        <taxon>rosids</taxon>
        <taxon>malvids</taxon>
        <taxon>Sapindales</taxon>
        <taxon>Sapindaceae</taxon>
        <taxon>Hippocastanoideae</taxon>
        <taxon>Acereae</taxon>
        <taxon>Dipteronia</taxon>
    </lineage>
</organism>
<evidence type="ECO:0000313" key="10">
    <source>
        <dbReference type="Proteomes" id="UP001280121"/>
    </source>
</evidence>
<dbReference type="GO" id="GO:0003677">
    <property type="term" value="F:DNA binding"/>
    <property type="evidence" value="ECO:0007669"/>
    <property type="project" value="UniProtKB-KW"/>
</dbReference>
<evidence type="ECO:0000256" key="5">
    <source>
        <dbReference type="ARBA" id="ARBA00023125"/>
    </source>
</evidence>
<dbReference type="InterPro" id="IPR025525">
    <property type="entry name" value="hAT-like_transposase_RNase-H"/>
</dbReference>
<keyword evidence="10" id="KW-1185">Reference proteome</keyword>
<evidence type="ECO:0000256" key="6">
    <source>
        <dbReference type="ARBA" id="ARBA00023242"/>
    </source>
</evidence>
<dbReference type="InterPro" id="IPR013087">
    <property type="entry name" value="Znf_C2H2_type"/>
</dbReference>
<keyword evidence="6" id="KW-0539">Nucleus</keyword>